<dbReference type="OrthoDB" id="1492466at2"/>
<accession>A0A1W2B0L8</accession>
<dbReference type="Proteomes" id="UP000192393">
    <property type="component" value="Unassembled WGS sequence"/>
</dbReference>
<dbReference type="EMBL" id="FWXS01000005">
    <property type="protein sequence ID" value="SMC66262.1"/>
    <property type="molecule type" value="Genomic_DNA"/>
</dbReference>
<gene>
    <name evidence="1" type="ORF">SAMN06296427_105194</name>
</gene>
<name>A0A1W2B0L8_9FLAO</name>
<keyword evidence="2" id="KW-1185">Reference proteome</keyword>
<dbReference type="PROSITE" id="PS51257">
    <property type="entry name" value="PROKAR_LIPOPROTEIN"/>
    <property type="match status" value="1"/>
</dbReference>
<evidence type="ECO:0000313" key="1">
    <source>
        <dbReference type="EMBL" id="SMC66262.1"/>
    </source>
</evidence>
<dbReference type="AlphaFoldDB" id="A0A1W2B0L8"/>
<dbReference type="STRING" id="1434700.SAMN06296427_105194"/>
<protein>
    <submittedName>
        <fullName evidence="1">Uncharacterized protein</fullName>
    </submittedName>
</protein>
<dbReference type="RefSeq" id="WP_084017397.1">
    <property type="nucleotide sequence ID" value="NZ_FWXS01000005.1"/>
</dbReference>
<proteinExistence type="predicted"/>
<evidence type="ECO:0000313" key="2">
    <source>
        <dbReference type="Proteomes" id="UP000192393"/>
    </source>
</evidence>
<reference evidence="1 2" key="1">
    <citation type="submission" date="2017-04" db="EMBL/GenBank/DDBJ databases">
        <authorList>
            <person name="Afonso C.L."/>
            <person name="Miller P.J."/>
            <person name="Scott M.A."/>
            <person name="Spackman E."/>
            <person name="Goraichik I."/>
            <person name="Dimitrov K.M."/>
            <person name="Suarez D.L."/>
            <person name="Swayne D.E."/>
        </authorList>
    </citation>
    <scope>NUCLEOTIDE SEQUENCE [LARGE SCALE GENOMIC DNA]</scope>
    <source>
        <strain evidence="1 2">CGMCC 1.12708</strain>
    </source>
</reference>
<organism evidence="1 2">
    <name type="scientific">Moheibacter sediminis</name>
    <dbReference type="NCBI Taxonomy" id="1434700"/>
    <lineage>
        <taxon>Bacteria</taxon>
        <taxon>Pseudomonadati</taxon>
        <taxon>Bacteroidota</taxon>
        <taxon>Flavobacteriia</taxon>
        <taxon>Flavobacteriales</taxon>
        <taxon>Weeksellaceae</taxon>
        <taxon>Moheibacter</taxon>
    </lineage>
</organism>
<sequence length="197" mass="23202">MRFRISIFLTIFFLFAACKKQNSDYREIKFKRFNWTLNIPKSFEAVSKQDWEKHQNRGTQAIENTLGETIENNSKIIFIFKKSNLNIFEASFQPFDESIDGNHSDSFDMVNEILTETFNNQIPDIIIDEERSVEMIDGLKFQVNKIKLTYPNNTKFYNEMHSTLIGKEELTVNIMYTDEKLGEIMRESFLSSKFGNN</sequence>